<dbReference type="EMBL" id="CABVJH010000004">
    <property type="protein sequence ID" value="VVQ32174.1"/>
    <property type="molecule type" value="Genomic_DNA"/>
</dbReference>
<gene>
    <name evidence="2" type="ORF">PS943_02747</name>
</gene>
<organism evidence="2 3">
    <name type="scientific">Pseudomonas fluorescens</name>
    <dbReference type="NCBI Taxonomy" id="294"/>
    <lineage>
        <taxon>Bacteria</taxon>
        <taxon>Pseudomonadati</taxon>
        <taxon>Pseudomonadota</taxon>
        <taxon>Gammaproteobacteria</taxon>
        <taxon>Pseudomonadales</taxon>
        <taxon>Pseudomonadaceae</taxon>
        <taxon>Pseudomonas</taxon>
    </lineage>
</organism>
<accession>A0A5E7WBF6</accession>
<reference evidence="2 3" key="1">
    <citation type="submission" date="2019-09" db="EMBL/GenBank/DDBJ databases">
        <authorList>
            <person name="Chandra G."/>
            <person name="Truman W A."/>
        </authorList>
    </citation>
    <scope>NUCLEOTIDE SEQUENCE [LARGE SCALE GENOMIC DNA]</scope>
    <source>
        <strain evidence="2">PS943</strain>
    </source>
</reference>
<evidence type="ECO:0000313" key="2">
    <source>
        <dbReference type="EMBL" id="VVQ32174.1"/>
    </source>
</evidence>
<keyword evidence="1" id="KW-0472">Membrane</keyword>
<evidence type="ECO:0000313" key="3">
    <source>
        <dbReference type="Proteomes" id="UP000325645"/>
    </source>
</evidence>
<sequence>MENFKSLLNKSKLSGENIDQAIFEITIESHNDIEEINNFASAQKEHFTLELKSDEGERYTLPHNNETTLNNQTLSLQIIKRNNSDFYVFFSEAGFASSLNSTKIQNKSRIYINAKFEEFSSKWCEFKQWNGHYPQSTPSQKTTDPRKFIKDSSGGALIEHLEFWITQHQPLISSSTFETWLNTSLGKASLIFCSEIWKEPDALKLVFSGAQNLEITYDPRKDNSFLIADNKKISEIANWVLEVEREIEIRQSLLTSRIANEQTRPKETWPSLIKRTFPKVLENTKNDYKAHLHSKSSETLKVIADIRKSIAEESAKIIERTHALSSVLFRDIAIAFGTISIKFLAAKNKDDFKTELMFLLLFTACWLAASLYMTTSTNRLYILSLAKSRYFWSRKVNQSIPISEFKELSERPFRDAVNAYDKTRHQAASIYYSVILVLLLTAVSNLSMAQSLLHYISSFRIENSPLEFSHYMNMP</sequence>
<protein>
    <submittedName>
        <fullName evidence="2">Uncharacterized protein</fullName>
    </submittedName>
</protein>
<evidence type="ECO:0000256" key="1">
    <source>
        <dbReference type="SAM" id="Phobius"/>
    </source>
</evidence>
<dbReference type="AlphaFoldDB" id="A0A5E7WBF6"/>
<dbReference type="RefSeq" id="WP_150656828.1">
    <property type="nucleotide sequence ID" value="NZ_CABVJH010000004.1"/>
</dbReference>
<dbReference type="Proteomes" id="UP000325645">
    <property type="component" value="Unassembled WGS sequence"/>
</dbReference>
<feature type="transmembrane region" description="Helical" evidence="1">
    <location>
        <begin position="356"/>
        <end position="375"/>
    </location>
</feature>
<keyword evidence="1" id="KW-0812">Transmembrane</keyword>
<keyword evidence="1" id="KW-1133">Transmembrane helix</keyword>
<proteinExistence type="predicted"/>
<name>A0A5E7WBF6_PSEFL</name>
<feature type="transmembrane region" description="Helical" evidence="1">
    <location>
        <begin position="430"/>
        <end position="453"/>
    </location>
</feature>